<evidence type="ECO:0000259" key="3">
    <source>
        <dbReference type="Pfam" id="PF13439"/>
    </source>
</evidence>
<dbReference type="EMBL" id="LCJM01000041">
    <property type="protein sequence ID" value="KKT77457.1"/>
    <property type="molecule type" value="Genomic_DNA"/>
</dbReference>
<dbReference type="PANTHER" id="PTHR46401:SF2">
    <property type="entry name" value="GLYCOSYLTRANSFERASE WBBK-RELATED"/>
    <property type="match status" value="1"/>
</dbReference>
<keyword evidence="1 4" id="KW-0808">Transferase</keyword>
<evidence type="ECO:0000259" key="2">
    <source>
        <dbReference type="Pfam" id="PF00534"/>
    </source>
</evidence>
<dbReference type="PANTHER" id="PTHR46401">
    <property type="entry name" value="GLYCOSYLTRANSFERASE WBBK-RELATED"/>
    <property type="match status" value="1"/>
</dbReference>
<feature type="domain" description="Glycosyl transferase family 1" evidence="2">
    <location>
        <begin position="183"/>
        <end position="339"/>
    </location>
</feature>
<sequence length="357" mass="40136">MRIGIILHPYGEDKPAGLGRAIFEITRSIFDLEARLPSGSRASRNEYLIILRRKPKTLPEFPGNNWRIKIADHKYLWLDRALFGENLDICIFNTPIISFFVRPRKSVVIAYDFAYDNFRPNYLLKFYHRFSLKAADLIISVSNATKNEIIELFNITAEKIKIVYLGYTNICGNAPLAPGRVPEKYFLSIGAIKIRKNVLGIVKSFALAKKESRMAHKLIICGTGKGEYFDSVLNFIKGNGLTDQIIFFEHPTDSELSYLYKNATALLYLSFIEGFGLPILEAMACGLPVVASNASGLPEAAGEAAILVNPRNIEEIKKAIINLSSNADLRWELIDKGIKRAKIFSWEKTGKDILALL</sequence>
<dbReference type="SUPFAM" id="SSF53756">
    <property type="entry name" value="UDP-Glycosyltransferase/glycogen phosphorylase"/>
    <property type="match status" value="1"/>
</dbReference>
<dbReference type="CDD" id="cd03809">
    <property type="entry name" value="GT4_MtfB-like"/>
    <property type="match status" value="1"/>
</dbReference>
<comment type="caution">
    <text evidence="4">The sequence shown here is derived from an EMBL/GenBank/DDBJ whole genome shotgun (WGS) entry which is preliminary data.</text>
</comment>
<proteinExistence type="predicted"/>
<name>A0A0G1M990_9BACT</name>
<dbReference type="AlphaFoldDB" id="A0A0G1M990"/>
<dbReference type="Pfam" id="PF00534">
    <property type="entry name" value="Glycos_transf_1"/>
    <property type="match status" value="1"/>
</dbReference>
<dbReference type="InterPro" id="IPR001296">
    <property type="entry name" value="Glyco_trans_1"/>
</dbReference>
<dbReference type="GO" id="GO:0016757">
    <property type="term" value="F:glycosyltransferase activity"/>
    <property type="evidence" value="ECO:0007669"/>
    <property type="project" value="InterPro"/>
</dbReference>
<accession>A0A0G1M990</accession>
<evidence type="ECO:0000313" key="5">
    <source>
        <dbReference type="Proteomes" id="UP000034889"/>
    </source>
</evidence>
<evidence type="ECO:0000313" key="4">
    <source>
        <dbReference type="EMBL" id="KKT77457.1"/>
    </source>
</evidence>
<dbReference type="Gene3D" id="3.40.50.2000">
    <property type="entry name" value="Glycogen Phosphorylase B"/>
    <property type="match status" value="2"/>
</dbReference>
<dbReference type="Proteomes" id="UP000034889">
    <property type="component" value="Unassembled WGS sequence"/>
</dbReference>
<dbReference type="Pfam" id="PF13439">
    <property type="entry name" value="Glyco_transf_4"/>
    <property type="match status" value="1"/>
</dbReference>
<feature type="domain" description="Glycosyltransferase subfamily 4-like N-terminal" evidence="3">
    <location>
        <begin position="42"/>
        <end position="166"/>
    </location>
</feature>
<protein>
    <submittedName>
        <fullName evidence="4">Glycosyl transferase, group 1</fullName>
    </submittedName>
</protein>
<dbReference type="InterPro" id="IPR028098">
    <property type="entry name" value="Glyco_trans_4-like_N"/>
</dbReference>
<evidence type="ECO:0000256" key="1">
    <source>
        <dbReference type="ARBA" id="ARBA00022679"/>
    </source>
</evidence>
<reference evidence="4 5" key="1">
    <citation type="journal article" date="2015" name="Nature">
        <title>rRNA introns, odd ribosomes, and small enigmatic genomes across a large radiation of phyla.</title>
        <authorList>
            <person name="Brown C.T."/>
            <person name="Hug L.A."/>
            <person name="Thomas B.C."/>
            <person name="Sharon I."/>
            <person name="Castelle C.J."/>
            <person name="Singh A."/>
            <person name="Wilkins M.J."/>
            <person name="Williams K.H."/>
            <person name="Banfield J.F."/>
        </authorList>
    </citation>
    <scope>NUCLEOTIDE SEQUENCE [LARGE SCALE GENOMIC DNA]</scope>
</reference>
<organism evidence="4 5">
    <name type="scientific">Candidatus Giovannonibacteria bacterium GW2011_GWC2_44_8</name>
    <dbReference type="NCBI Taxonomy" id="1618657"/>
    <lineage>
        <taxon>Bacteria</taxon>
        <taxon>Candidatus Giovannoniibacteriota</taxon>
    </lineage>
</organism>
<gene>
    <name evidence="4" type="ORF">UW74_C0041G0005</name>
</gene>